<organism evidence="1">
    <name type="scientific">marine metagenome</name>
    <dbReference type="NCBI Taxonomy" id="408172"/>
    <lineage>
        <taxon>unclassified sequences</taxon>
        <taxon>metagenomes</taxon>
        <taxon>ecological metagenomes</taxon>
    </lineage>
</organism>
<dbReference type="EMBL" id="UINC01177937">
    <property type="protein sequence ID" value="SVD85824.1"/>
    <property type="molecule type" value="Genomic_DNA"/>
</dbReference>
<protein>
    <submittedName>
        <fullName evidence="1">Uncharacterized protein</fullName>
    </submittedName>
</protein>
<gene>
    <name evidence="1" type="ORF">METZ01_LOCUS438678</name>
</gene>
<reference evidence="1" key="1">
    <citation type="submission" date="2018-05" db="EMBL/GenBank/DDBJ databases">
        <authorList>
            <person name="Lanie J.A."/>
            <person name="Ng W.-L."/>
            <person name="Kazmierczak K.M."/>
            <person name="Andrzejewski T.M."/>
            <person name="Davidsen T.M."/>
            <person name="Wayne K.J."/>
            <person name="Tettelin H."/>
            <person name="Glass J.I."/>
            <person name="Rusch D."/>
            <person name="Podicherti R."/>
            <person name="Tsui H.-C.T."/>
            <person name="Winkler M.E."/>
        </authorList>
    </citation>
    <scope>NUCLEOTIDE SEQUENCE</scope>
</reference>
<sequence length="49" mass="5492">EPNIEEAGRIHVFGVGNQIFIRTLALDPDVEDTLSDEAMVKLKNVVRIE</sequence>
<name>A0A382YRJ2_9ZZZZ</name>
<dbReference type="AlphaFoldDB" id="A0A382YRJ2"/>
<evidence type="ECO:0000313" key="1">
    <source>
        <dbReference type="EMBL" id="SVD85824.1"/>
    </source>
</evidence>
<proteinExistence type="predicted"/>
<feature type="non-terminal residue" evidence="1">
    <location>
        <position position="1"/>
    </location>
</feature>
<accession>A0A382YRJ2</accession>